<feature type="transmembrane region" description="Helical" evidence="8">
    <location>
        <begin position="275"/>
        <end position="296"/>
    </location>
</feature>
<proteinExistence type="inferred from homology"/>
<dbReference type="PANTHER" id="PTHR11731">
    <property type="entry name" value="PROTEASE FAMILY S9B,C DIPEPTIDYL-PEPTIDASE IV-RELATED"/>
    <property type="match status" value="1"/>
</dbReference>
<dbReference type="InterPro" id="IPR006153">
    <property type="entry name" value="Cation/H_exchanger_TM"/>
</dbReference>
<feature type="transmembrane region" description="Helical" evidence="8">
    <location>
        <begin position="452"/>
        <end position="472"/>
    </location>
</feature>
<comment type="similarity">
    <text evidence="2 6">Belongs to the monovalent cation:proton antiporter 1 (CPA1) transporter (TC 2.A.36) family.</text>
</comment>
<feature type="transmembrane region" description="Helical" evidence="8">
    <location>
        <begin position="142"/>
        <end position="160"/>
    </location>
</feature>
<dbReference type="Pfam" id="PF00930">
    <property type="entry name" value="DPPIV_N"/>
    <property type="match status" value="1"/>
</dbReference>
<dbReference type="GO" id="GO:0015385">
    <property type="term" value="F:sodium:proton antiporter activity"/>
    <property type="evidence" value="ECO:0007669"/>
    <property type="project" value="InterPro"/>
</dbReference>
<evidence type="ECO:0000256" key="2">
    <source>
        <dbReference type="ARBA" id="ARBA00007367"/>
    </source>
</evidence>
<evidence type="ECO:0000259" key="13">
    <source>
        <dbReference type="Pfam" id="PF16644"/>
    </source>
</evidence>
<keyword evidence="6" id="KW-0406">Ion transport</keyword>
<dbReference type="GO" id="GO:0008236">
    <property type="term" value="F:serine-type peptidase activity"/>
    <property type="evidence" value="ECO:0007669"/>
    <property type="project" value="InterPro"/>
</dbReference>
<dbReference type="Pfam" id="PF00326">
    <property type="entry name" value="Peptidase_S9"/>
    <property type="match status" value="1"/>
</dbReference>
<dbReference type="InterPro" id="IPR029058">
    <property type="entry name" value="AB_hydrolase_fold"/>
</dbReference>
<keyword evidence="6" id="KW-0915">Sodium</keyword>
<keyword evidence="4 8" id="KW-1133">Transmembrane helix</keyword>
<feature type="domain" description="Peptidase S9 prolyl oligopeptidase catalytic" evidence="10">
    <location>
        <begin position="1355"/>
        <end position="1554"/>
    </location>
</feature>
<dbReference type="InterPro" id="IPR001375">
    <property type="entry name" value="Peptidase_S9_cat"/>
</dbReference>
<name>A0A7J5Z9U6_DISMA</name>
<accession>A0A7J5Z9U6</accession>
<keyword evidence="6" id="KW-0813">Transport</keyword>
<dbReference type="GO" id="GO:0006508">
    <property type="term" value="P:proteolysis"/>
    <property type="evidence" value="ECO:0007669"/>
    <property type="project" value="InterPro"/>
</dbReference>
<dbReference type="Gene3D" id="6.10.140.1330">
    <property type="match status" value="1"/>
</dbReference>
<dbReference type="Gene3D" id="2.140.10.30">
    <property type="entry name" value="Dipeptidylpeptidase IV, N-terminal domain"/>
    <property type="match status" value="1"/>
</dbReference>
<evidence type="ECO:0000256" key="9">
    <source>
        <dbReference type="SAM" id="SignalP"/>
    </source>
</evidence>
<dbReference type="InterPro" id="IPR050278">
    <property type="entry name" value="Serine_Prot_S9B/DPPIV"/>
</dbReference>
<feature type="chain" id="PRO_5029512456" description="Sodium/hydrogen exchanger" evidence="9">
    <location>
        <begin position="45"/>
        <end position="1567"/>
    </location>
</feature>
<dbReference type="GO" id="GO:0008076">
    <property type="term" value="C:voltage-gated potassium channel complex"/>
    <property type="evidence" value="ECO:0007669"/>
    <property type="project" value="TreeGrafter"/>
</dbReference>
<feature type="region of interest" description="Disordered" evidence="7">
    <location>
        <begin position="676"/>
        <end position="799"/>
    </location>
</feature>
<feature type="domain" description="Cation/H+ exchanger transmembrane" evidence="12">
    <location>
        <begin position="97"/>
        <end position="473"/>
    </location>
</feature>
<feature type="transmembrane region" description="Helical" evidence="8">
    <location>
        <begin position="421"/>
        <end position="440"/>
    </location>
</feature>
<dbReference type="InterPro" id="IPR002469">
    <property type="entry name" value="Peptidase_S9B_N"/>
</dbReference>
<feature type="compositionally biased region" description="Low complexity" evidence="7">
    <location>
        <begin position="684"/>
        <end position="704"/>
    </location>
</feature>
<keyword evidence="9" id="KW-0732">Signal</keyword>
<organism evidence="14 15">
    <name type="scientific">Dissostichus mawsoni</name>
    <name type="common">Antarctic cod</name>
    <dbReference type="NCBI Taxonomy" id="36200"/>
    <lineage>
        <taxon>Eukaryota</taxon>
        <taxon>Metazoa</taxon>
        <taxon>Chordata</taxon>
        <taxon>Craniata</taxon>
        <taxon>Vertebrata</taxon>
        <taxon>Euteleostomi</taxon>
        <taxon>Actinopterygii</taxon>
        <taxon>Neopterygii</taxon>
        <taxon>Teleostei</taxon>
        <taxon>Neoteleostei</taxon>
        <taxon>Acanthomorphata</taxon>
        <taxon>Eupercaria</taxon>
        <taxon>Perciformes</taxon>
        <taxon>Notothenioidei</taxon>
        <taxon>Nototheniidae</taxon>
        <taxon>Dissostichus</taxon>
    </lineage>
</organism>
<keyword evidence="15" id="KW-1185">Reference proteome</keyword>
<comment type="subcellular location">
    <subcellularLocation>
        <location evidence="1">Cell membrane</location>
        <topology evidence="1">Multi-pass membrane protein</topology>
    </subcellularLocation>
</comment>
<dbReference type="SUPFAM" id="SSF82171">
    <property type="entry name" value="DPP6 N-terminal domain-like"/>
    <property type="match status" value="1"/>
</dbReference>
<gene>
    <name evidence="14" type="ORF">F7725_009326</name>
</gene>
<evidence type="ECO:0000256" key="6">
    <source>
        <dbReference type="RuleBase" id="RU003722"/>
    </source>
</evidence>
<dbReference type="Gene3D" id="6.10.250.2020">
    <property type="match status" value="1"/>
</dbReference>
<dbReference type="NCBIfam" id="TIGR00840">
    <property type="entry name" value="b_cpa1"/>
    <property type="match status" value="1"/>
</dbReference>
<dbReference type="Pfam" id="PF16644">
    <property type="entry name" value="NEXCaM_BD"/>
    <property type="match status" value="1"/>
</dbReference>
<dbReference type="PANTHER" id="PTHR11731:SF21">
    <property type="entry name" value="INACTIVE DIPEPTIDYL PEPTIDASE 10"/>
    <property type="match status" value="1"/>
</dbReference>
<evidence type="ECO:0000259" key="12">
    <source>
        <dbReference type="Pfam" id="PF00999"/>
    </source>
</evidence>
<dbReference type="OrthoDB" id="16520at2759"/>
<evidence type="ECO:0000256" key="4">
    <source>
        <dbReference type="ARBA" id="ARBA00022989"/>
    </source>
</evidence>
<evidence type="ECO:0000256" key="5">
    <source>
        <dbReference type="ARBA" id="ARBA00023136"/>
    </source>
</evidence>
<evidence type="ECO:0000259" key="10">
    <source>
        <dbReference type="Pfam" id="PF00326"/>
    </source>
</evidence>
<evidence type="ECO:0000256" key="1">
    <source>
        <dbReference type="ARBA" id="ARBA00004651"/>
    </source>
</evidence>
<sequence length="1567" mass="176175">MEIFPICGPVEMGSSVLCRAGIKRGVSCMLLLLLLFCFGGKCEVQESKPSPPTNLQSVENEFNQPQAYPEEERANLPMFTMDYSRIQIPFEITLWVLLASFAKIGFHIYHKITIWIPESCLLIAIGLIVGAIMHAVKEEPPAVLTSNVFFLYMLPLIVLDNERGHSAVVRRVGTLWNSIGIGLSLFAICQFEVFGVQDINLQENLLFASIISAVDPVAALNVFEDIGVNEQIYIVIFGEGLYNDAVTVVLYNMFSFLADMPVVESTDVFLGVARFFIVAAGGILFGLLFGFVAAFTTRFTHNVRQIEPLFVFMYSYLAYLVAECFAISSVLAIITCAITMKHYVEENVSQRSCTTIRHVVKMLATVSETLIFFFLGVVTITTEHEWNWAYIVFTLLFAFIWRGLIINPFRTIQFTFKDQFGLAYGGLRGAICFALVFTLPDNINRKNLFVTASIAVIIFTVFLQGISIRPIVEYMNIRKTNKDLNTINVEMMEHVVCGIEDLCGQWSHYYWKDKFKKFNDCVLRRILVRDNRAESSIVALYKRLELQNAIGLLDSPMGDLSAAPSIVSLYDERKEASRPKRKFLAGDVRKMHDILSKNMYKIRQKTMAYTNKYNLPDDTRTKEILIRRHASIRRSLRAESFREPSAQNTFKSQKYYSLQPGGSLETAFELRRRSNGADVDLSARPQSSDVSPRSSSRSILPMRRLNTIKESGGAVEPPAVPPHPHTDQIDGDKDPHEPMQPPQLPPPGGWVRENQNGEGNPLLRHPSQGSRGSIECQPVKDNVDDLNEETSTRWTQSSGSRRFGCYYREEKLRVSGTMTASKEDPSKKKAKESQDEEFVDVSPQQRNWKGIAISLLVIVAVCSLITMSVVVLTPAELPGNNKSRLTAADLYKPEFSVHNPEATWISDSEVVYRNRDGHVIKFNFASNETDFILANSTFTAFKAVKYSLSADLMYALFAYDVKQGGVGAEPSGGAQRGAPTRSLGKQGRQLIFIFENNIYYQSDVRSTSLRITSSGQEGGVYNGLADWLYEEEILHSHLAHWWSPDGERLAFLSINDTLVPNMVLPQFTGSTYPKGIQYPYPMAGQKNPEVKLLVVNLYGATHTQELQPPEQLKLSDFYVTMVKWISNTHLAVRWVNRSQNASLLTVCDATIGVCVQRHEDSSGTWLSFQGQEPLFSKDRSRFFLSLPVKQGGQGDFNHITMFTKKLRSDKDEVRHLTSGDWEVTKIVAYDENNQIIYFLSTQPSAQQRHLYSVSTLGLFPRRCLTCGLKDECSFFEAEVSPDAQHAILYCKGPGVPAVLLLSFIDVNSYFILENNLPLRSALETKKRIRNETHTITNDNFATGLRGAGVTDEFRLDWYLGLVGSEQVIVARLDGRGSGFRGQRVLQQVHQRLGTVDQDDQIAALQYLVKLPFIDPTRVGVFGEDYGGYLALMMLKSTENLIKCAAVQAPITDWSLYASTVSERYLGSPWTEENKYQASNVLTNMKSLQGATLFLAQGTADANVHFQHSAELIKHLIKIGANYTMQIYPDEGHFLSRRSQIQLTHALIGYFRGCLLDPSLLSQLKSDD</sequence>
<evidence type="ECO:0000313" key="14">
    <source>
        <dbReference type="EMBL" id="KAF3857467.1"/>
    </source>
</evidence>
<dbReference type="InterPro" id="IPR032103">
    <property type="entry name" value="NHE_CaM-bd"/>
</dbReference>
<dbReference type="GO" id="GO:0006885">
    <property type="term" value="P:regulation of pH"/>
    <property type="evidence" value="ECO:0007669"/>
    <property type="project" value="InterPro"/>
</dbReference>
<feature type="transmembrane region" description="Helical" evidence="8">
    <location>
        <begin position="172"/>
        <end position="193"/>
    </location>
</feature>
<dbReference type="Proteomes" id="UP000518266">
    <property type="component" value="Unassembled WGS sequence"/>
</dbReference>
<dbReference type="InterPro" id="IPR004709">
    <property type="entry name" value="NaH_exchanger"/>
</dbReference>
<evidence type="ECO:0000256" key="3">
    <source>
        <dbReference type="ARBA" id="ARBA00022692"/>
    </source>
</evidence>
<feature type="compositionally biased region" description="Basic and acidic residues" evidence="7">
    <location>
        <begin position="821"/>
        <end position="833"/>
    </location>
</feature>
<feature type="domain" description="Sodium/hydrogen exchanger regulatory region" evidence="13">
    <location>
        <begin position="562"/>
        <end position="668"/>
    </location>
</feature>
<feature type="compositionally biased region" description="Pro residues" evidence="7">
    <location>
        <begin position="738"/>
        <end position="748"/>
    </location>
</feature>
<evidence type="ECO:0000256" key="8">
    <source>
        <dbReference type="SAM" id="Phobius"/>
    </source>
</evidence>
<dbReference type="EMBL" id="JAAKFY010000005">
    <property type="protein sequence ID" value="KAF3857467.1"/>
    <property type="molecule type" value="Genomic_DNA"/>
</dbReference>
<dbReference type="Gene3D" id="3.40.50.1820">
    <property type="entry name" value="alpha/beta hydrolase"/>
    <property type="match status" value="1"/>
</dbReference>
<dbReference type="SUPFAM" id="SSF53474">
    <property type="entry name" value="alpha/beta-Hydrolases"/>
    <property type="match status" value="1"/>
</dbReference>
<feature type="transmembrane region" description="Helical" evidence="8">
    <location>
        <begin position="113"/>
        <end position="136"/>
    </location>
</feature>
<dbReference type="GO" id="GO:0015459">
    <property type="term" value="F:potassium channel regulator activity"/>
    <property type="evidence" value="ECO:0007669"/>
    <property type="project" value="TreeGrafter"/>
</dbReference>
<dbReference type="GO" id="GO:1901379">
    <property type="term" value="P:regulation of potassium ion transmembrane transport"/>
    <property type="evidence" value="ECO:0007669"/>
    <property type="project" value="TreeGrafter"/>
</dbReference>
<reference evidence="14 15" key="1">
    <citation type="submission" date="2020-03" db="EMBL/GenBank/DDBJ databases">
        <title>Dissostichus mawsoni Genome sequencing and assembly.</title>
        <authorList>
            <person name="Park H."/>
        </authorList>
    </citation>
    <scope>NUCLEOTIDE SEQUENCE [LARGE SCALE GENOMIC DNA]</scope>
    <source>
        <strain evidence="14">DM0001</strain>
        <tissue evidence="14">Muscle</tissue>
    </source>
</reference>
<evidence type="ECO:0000256" key="7">
    <source>
        <dbReference type="SAM" id="MobiDB-lite"/>
    </source>
</evidence>
<protein>
    <recommendedName>
        <fullName evidence="6">Sodium/hydrogen exchanger</fullName>
    </recommendedName>
</protein>
<evidence type="ECO:0000313" key="15">
    <source>
        <dbReference type="Proteomes" id="UP000518266"/>
    </source>
</evidence>
<feature type="compositionally biased region" description="Basic and acidic residues" evidence="7">
    <location>
        <begin position="724"/>
        <end position="737"/>
    </location>
</feature>
<feature type="signal peptide" evidence="9">
    <location>
        <begin position="1"/>
        <end position="44"/>
    </location>
</feature>
<feature type="transmembrane region" description="Helical" evidence="8">
    <location>
        <begin position="316"/>
        <end position="338"/>
    </location>
</feature>
<feature type="domain" description="Dipeptidylpeptidase IV N-terminal" evidence="11">
    <location>
        <begin position="957"/>
        <end position="1296"/>
    </location>
</feature>
<feature type="transmembrane region" description="Helical" evidence="8">
    <location>
        <begin position="851"/>
        <end position="872"/>
    </location>
</feature>
<keyword evidence="6" id="KW-0739">Sodium transport</keyword>
<keyword evidence="6" id="KW-0050">Antiport</keyword>
<evidence type="ECO:0000259" key="11">
    <source>
        <dbReference type="Pfam" id="PF00930"/>
    </source>
</evidence>
<feature type="transmembrane region" description="Helical" evidence="8">
    <location>
        <begin position="86"/>
        <end position="106"/>
    </location>
</feature>
<feature type="transmembrane region" description="Helical" evidence="8">
    <location>
        <begin position="388"/>
        <end position="409"/>
    </location>
</feature>
<feature type="transmembrane region" description="Helical" evidence="8">
    <location>
        <begin position="359"/>
        <end position="382"/>
    </location>
</feature>
<comment type="caution">
    <text evidence="14">The sequence shown here is derived from an EMBL/GenBank/DDBJ whole genome shotgun (WGS) entry which is preliminary data.</text>
</comment>
<keyword evidence="5 8" id="KW-0472">Membrane</keyword>
<keyword evidence="3 6" id="KW-0812">Transmembrane</keyword>
<dbReference type="Pfam" id="PF00999">
    <property type="entry name" value="Na_H_Exchanger"/>
    <property type="match status" value="1"/>
</dbReference>
<feature type="region of interest" description="Disordered" evidence="7">
    <location>
        <begin position="815"/>
        <end position="838"/>
    </location>
</feature>